<sequence>MCVCVHVGQDGSVKGHCRTIKGGELIDTKTATCRALVAAHEDPDSALLLLLFLPTKRNPGEREMCLFRLYLNLKLHTSDLKGC</sequence>
<dbReference type="EMBL" id="CP017554">
    <property type="protein sequence ID" value="AOW01906.1"/>
    <property type="molecule type" value="Genomic_DNA"/>
</dbReference>
<protein>
    <submittedName>
        <fullName evidence="1">Uncharacterized protein</fullName>
    </submittedName>
</protein>
<name>A0A1D8N8E2_YARLL</name>
<reference evidence="1 2" key="1">
    <citation type="journal article" date="2016" name="PLoS ONE">
        <title>Sequence Assembly of Yarrowia lipolytica Strain W29/CLIB89 Shows Transposable Element Diversity.</title>
        <authorList>
            <person name="Magnan C."/>
            <person name="Yu J."/>
            <person name="Chang I."/>
            <person name="Jahn E."/>
            <person name="Kanomata Y."/>
            <person name="Wu J."/>
            <person name="Zeller M."/>
            <person name="Oakes M."/>
            <person name="Baldi P."/>
            <person name="Sandmeyer S."/>
        </authorList>
    </citation>
    <scope>NUCLEOTIDE SEQUENCE [LARGE SCALE GENOMIC DNA]</scope>
    <source>
        <strain evidence="2">CLIB89(W29)</strain>
    </source>
</reference>
<organism evidence="1 2">
    <name type="scientific">Yarrowia lipolytica</name>
    <name type="common">Candida lipolytica</name>
    <dbReference type="NCBI Taxonomy" id="4952"/>
    <lineage>
        <taxon>Eukaryota</taxon>
        <taxon>Fungi</taxon>
        <taxon>Dikarya</taxon>
        <taxon>Ascomycota</taxon>
        <taxon>Saccharomycotina</taxon>
        <taxon>Dipodascomycetes</taxon>
        <taxon>Dipodascales</taxon>
        <taxon>Dipodascales incertae sedis</taxon>
        <taxon>Yarrowia</taxon>
    </lineage>
</organism>
<dbReference type="VEuPathDB" id="FungiDB:YALI1_B24446g"/>
<evidence type="ECO:0000313" key="2">
    <source>
        <dbReference type="Proteomes" id="UP000182444"/>
    </source>
</evidence>
<proteinExistence type="predicted"/>
<accession>A0A1D8N8E2</accession>
<dbReference type="Proteomes" id="UP000182444">
    <property type="component" value="Chromosome 1B"/>
</dbReference>
<evidence type="ECO:0000313" key="1">
    <source>
        <dbReference type="EMBL" id="AOW01906.1"/>
    </source>
</evidence>
<dbReference type="GeneID" id="94582763"/>
<gene>
    <name evidence="1" type="ORF">YALI1_B24446g</name>
</gene>
<dbReference type="AlphaFoldDB" id="A0A1D8N8E2"/>
<dbReference type="RefSeq" id="XP_068138220.1">
    <property type="nucleotide sequence ID" value="XM_068282119.1"/>
</dbReference>